<accession>A0A382U9E2</accession>
<gene>
    <name evidence="1" type="ORF">METZ01_LOCUS383764</name>
</gene>
<reference evidence="1" key="1">
    <citation type="submission" date="2018-05" db="EMBL/GenBank/DDBJ databases">
        <authorList>
            <person name="Lanie J.A."/>
            <person name="Ng W.-L."/>
            <person name="Kazmierczak K.M."/>
            <person name="Andrzejewski T.M."/>
            <person name="Davidsen T.M."/>
            <person name="Wayne K.J."/>
            <person name="Tettelin H."/>
            <person name="Glass J.I."/>
            <person name="Rusch D."/>
            <person name="Podicherti R."/>
            <person name="Tsui H.-C.T."/>
            <person name="Winkler M.E."/>
        </authorList>
    </citation>
    <scope>NUCLEOTIDE SEQUENCE</scope>
</reference>
<organism evidence="1">
    <name type="scientific">marine metagenome</name>
    <dbReference type="NCBI Taxonomy" id="408172"/>
    <lineage>
        <taxon>unclassified sequences</taxon>
        <taxon>metagenomes</taxon>
        <taxon>ecological metagenomes</taxon>
    </lineage>
</organism>
<feature type="non-terminal residue" evidence="1">
    <location>
        <position position="1"/>
    </location>
</feature>
<evidence type="ECO:0000313" key="1">
    <source>
        <dbReference type="EMBL" id="SVD30910.1"/>
    </source>
</evidence>
<proteinExistence type="predicted"/>
<dbReference type="AlphaFoldDB" id="A0A382U9E2"/>
<protein>
    <submittedName>
        <fullName evidence="1">Uncharacterized protein</fullName>
    </submittedName>
</protein>
<sequence length="120" mass="13916">RYYPWIEITQEDVIFANTEEVQFLDDELYKDMLLAMEKIDGKILSWDGTEKDRINGIAVLVTDYRRYSGITKSNARVRLVRVLNGHQSFTLTVSYDDTIQSSFMLKGITNRIIESLSLSK</sequence>
<dbReference type="EMBL" id="UINC01142531">
    <property type="protein sequence ID" value="SVD30910.1"/>
    <property type="molecule type" value="Genomic_DNA"/>
</dbReference>
<name>A0A382U9E2_9ZZZZ</name>